<proteinExistence type="inferred from homology"/>
<comment type="similarity">
    <text evidence="1">Belongs to the protein disulfide isomerase family.</text>
</comment>
<dbReference type="GeneID" id="37016486"/>
<dbReference type="InterPro" id="IPR013766">
    <property type="entry name" value="Thioredoxin_domain"/>
</dbReference>
<dbReference type="STRING" id="1684307.A0A316UFF4"/>
<dbReference type="SUPFAM" id="SSF52833">
    <property type="entry name" value="Thioredoxin-like"/>
    <property type="match status" value="1"/>
</dbReference>
<dbReference type="OrthoDB" id="72053at2759"/>
<evidence type="ECO:0000256" key="3">
    <source>
        <dbReference type="SAM" id="SignalP"/>
    </source>
</evidence>
<dbReference type="PANTHER" id="PTHR45672">
    <property type="entry name" value="PROTEIN DISULFIDE-ISOMERASE C17H9.14C-RELATED"/>
    <property type="match status" value="1"/>
</dbReference>
<evidence type="ECO:0000313" key="6">
    <source>
        <dbReference type="Proteomes" id="UP000245942"/>
    </source>
</evidence>
<dbReference type="PANTHER" id="PTHR45672:SF3">
    <property type="entry name" value="THIOREDOXIN DOMAIN-CONTAINING PROTEIN 5"/>
    <property type="match status" value="1"/>
</dbReference>
<name>A0A316UFF4_9BASI</name>
<keyword evidence="2 3" id="KW-0732">Signal</keyword>
<dbReference type="InterPro" id="IPR051063">
    <property type="entry name" value="PDI"/>
</dbReference>
<feature type="signal peptide" evidence="3">
    <location>
        <begin position="1"/>
        <end position="42"/>
    </location>
</feature>
<dbReference type="Pfam" id="PF00085">
    <property type="entry name" value="Thioredoxin"/>
    <property type="match status" value="1"/>
</dbReference>
<dbReference type="EMBL" id="KZ819321">
    <property type="protein sequence ID" value="PWN24047.1"/>
    <property type="molecule type" value="Genomic_DNA"/>
</dbReference>
<keyword evidence="6" id="KW-1185">Reference proteome</keyword>
<sequence length="193" mass="21210">MRTSRSTSFRIAGMFRELPSVLPLLLLCSFFLLLISPSPVLSSPTTSRRASDLDGGEHMVTLTANDFQSGISTDLTFVEFYSPWCGHCKRFAPTFKNVAEIQEHWAEEGFRIKRVNCANSGDVCESQKVTGYPSLFLYRNGQMVEKYKGDRSFEDLMSFTTARASDYRKQKEAKVGKVAAPAGAGAGIAAGAV</sequence>
<dbReference type="AlphaFoldDB" id="A0A316UFF4"/>
<dbReference type="GO" id="GO:0006457">
    <property type="term" value="P:protein folding"/>
    <property type="evidence" value="ECO:0007669"/>
    <property type="project" value="TreeGrafter"/>
</dbReference>
<organism evidence="5 6">
    <name type="scientific">Pseudomicrostroma glucosiphilum</name>
    <dbReference type="NCBI Taxonomy" id="1684307"/>
    <lineage>
        <taxon>Eukaryota</taxon>
        <taxon>Fungi</taxon>
        <taxon>Dikarya</taxon>
        <taxon>Basidiomycota</taxon>
        <taxon>Ustilaginomycotina</taxon>
        <taxon>Exobasidiomycetes</taxon>
        <taxon>Microstromatales</taxon>
        <taxon>Microstromatales incertae sedis</taxon>
        <taxon>Pseudomicrostroma</taxon>
    </lineage>
</organism>
<dbReference type="InterPro" id="IPR036249">
    <property type="entry name" value="Thioredoxin-like_sf"/>
</dbReference>
<accession>A0A316UFF4</accession>
<evidence type="ECO:0000259" key="4">
    <source>
        <dbReference type="PROSITE" id="PS51352"/>
    </source>
</evidence>
<dbReference type="GO" id="GO:0003756">
    <property type="term" value="F:protein disulfide isomerase activity"/>
    <property type="evidence" value="ECO:0007669"/>
    <property type="project" value="TreeGrafter"/>
</dbReference>
<dbReference type="PRINTS" id="PR00421">
    <property type="entry name" value="THIOREDOXIN"/>
</dbReference>
<evidence type="ECO:0000256" key="1">
    <source>
        <dbReference type="ARBA" id="ARBA00006347"/>
    </source>
</evidence>
<gene>
    <name evidence="5" type="ORF">BCV69DRAFT_309898</name>
</gene>
<dbReference type="GO" id="GO:0005783">
    <property type="term" value="C:endoplasmic reticulum"/>
    <property type="evidence" value="ECO:0007669"/>
    <property type="project" value="TreeGrafter"/>
</dbReference>
<dbReference type="RefSeq" id="XP_025351207.1">
    <property type="nucleotide sequence ID" value="XM_025494752.1"/>
</dbReference>
<dbReference type="PROSITE" id="PS00194">
    <property type="entry name" value="THIOREDOXIN_1"/>
    <property type="match status" value="1"/>
</dbReference>
<dbReference type="InterPro" id="IPR017937">
    <property type="entry name" value="Thioredoxin_CS"/>
</dbReference>
<feature type="domain" description="Thioredoxin" evidence="4">
    <location>
        <begin position="32"/>
        <end position="165"/>
    </location>
</feature>
<dbReference type="Gene3D" id="3.40.30.10">
    <property type="entry name" value="Glutaredoxin"/>
    <property type="match status" value="1"/>
</dbReference>
<feature type="chain" id="PRO_5016371841" evidence="3">
    <location>
        <begin position="43"/>
        <end position="193"/>
    </location>
</feature>
<evidence type="ECO:0000313" key="5">
    <source>
        <dbReference type="EMBL" id="PWN24047.1"/>
    </source>
</evidence>
<dbReference type="PROSITE" id="PS51352">
    <property type="entry name" value="THIOREDOXIN_2"/>
    <property type="match status" value="1"/>
</dbReference>
<evidence type="ECO:0000256" key="2">
    <source>
        <dbReference type="ARBA" id="ARBA00022729"/>
    </source>
</evidence>
<dbReference type="Proteomes" id="UP000245942">
    <property type="component" value="Unassembled WGS sequence"/>
</dbReference>
<reference evidence="5 6" key="1">
    <citation type="journal article" date="2018" name="Mol. Biol. Evol.">
        <title>Broad Genomic Sampling Reveals a Smut Pathogenic Ancestry of the Fungal Clade Ustilaginomycotina.</title>
        <authorList>
            <person name="Kijpornyongpan T."/>
            <person name="Mondo S.J."/>
            <person name="Barry K."/>
            <person name="Sandor L."/>
            <person name="Lee J."/>
            <person name="Lipzen A."/>
            <person name="Pangilinan J."/>
            <person name="LaButti K."/>
            <person name="Hainaut M."/>
            <person name="Henrissat B."/>
            <person name="Grigoriev I.V."/>
            <person name="Spatafora J.W."/>
            <person name="Aime M.C."/>
        </authorList>
    </citation>
    <scope>NUCLEOTIDE SEQUENCE [LARGE SCALE GENOMIC DNA]</scope>
    <source>
        <strain evidence="5 6">MCA 4718</strain>
    </source>
</reference>
<protein>
    <submittedName>
        <fullName evidence="5">Thioredoxin-like protein</fullName>
    </submittedName>
</protein>